<reference evidence="2" key="1">
    <citation type="submission" date="2014-05" db="EMBL/GenBank/DDBJ databases">
        <title>The transcriptome of the halophilic microalga Tetraselmis sp. GSL018 isolated from the Great Salt Lake, Utah.</title>
        <authorList>
            <person name="Jinkerson R.E."/>
            <person name="D'Adamo S."/>
            <person name="Posewitz M.C."/>
        </authorList>
    </citation>
    <scope>NUCLEOTIDE SEQUENCE</scope>
    <source>
        <strain evidence="2">GSL018</strain>
    </source>
</reference>
<feature type="region of interest" description="Disordered" evidence="1">
    <location>
        <begin position="1"/>
        <end position="62"/>
    </location>
</feature>
<dbReference type="AlphaFoldDB" id="A0A061RU56"/>
<dbReference type="EMBL" id="GBEZ01010144">
    <property type="protein sequence ID" value="JAC75503.1"/>
    <property type="molecule type" value="Transcribed_RNA"/>
</dbReference>
<name>A0A061RU56_9CHLO</name>
<proteinExistence type="predicted"/>
<sequence>KRQQEEAECFGSSPDFMEANDFPNHGGNGGRVLRWMGIEKEEKERKKRGGEPIEEIQEDPGG</sequence>
<protein>
    <submittedName>
        <fullName evidence="2">Uncharacterized protein</fullName>
    </submittedName>
</protein>
<organism evidence="2">
    <name type="scientific">Tetraselmis sp. GSL018</name>
    <dbReference type="NCBI Taxonomy" id="582737"/>
    <lineage>
        <taxon>Eukaryota</taxon>
        <taxon>Viridiplantae</taxon>
        <taxon>Chlorophyta</taxon>
        <taxon>core chlorophytes</taxon>
        <taxon>Chlorodendrophyceae</taxon>
        <taxon>Chlorodendrales</taxon>
        <taxon>Chlorodendraceae</taxon>
        <taxon>Tetraselmis</taxon>
    </lineage>
</organism>
<gene>
    <name evidence="2" type="ORF">TSPGSL018_22905</name>
</gene>
<feature type="compositionally biased region" description="Acidic residues" evidence="1">
    <location>
        <begin position="52"/>
        <end position="62"/>
    </location>
</feature>
<feature type="non-terminal residue" evidence="2">
    <location>
        <position position="1"/>
    </location>
</feature>
<evidence type="ECO:0000256" key="1">
    <source>
        <dbReference type="SAM" id="MobiDB-lite"/>
    </source>
</evidence>
<accession>A0A061RU56</accession>
<evidence type="ECO:0000313" key="2">
    <source>
        <dbReference type="EMBL" id="JAC75503.1"/>
    </source>
</evidence>